<dbReference type="PANTHER" id="PTHR42860">
    <property type="entry name" value="VITAMIN B12-BINDING PROTEIN"/>
    <property type="match status" value="1"/>
</dbReference>
<evidence type="ECO:0000259" key="1">
    <source>
        <dbReference type="PROSITE" id="PS50983"/>
    </source>
</evidence>
<sequence length="206" mass="22181">MRICSLLPSATEILYALGVGDQVVGVSHACDFPLDAKTKPVVSKSVRHLSHLSSREIDDIIQQARIHNNPVHWIDGDLLNQLEPDLIITQELCQVCAVASGSVFETAARSLNYTPEIISIRPASIEDILSNISIIGIAAGVPAEANALVAQLNQRVSVITSALANVDTNPKVFCIDWLDPLRNTGQWTPELVELAGGTEGLAEKWG</sequence>
<dbReference type="EMBL" id="UINC01152624">
    <property type="protein sequence ID" value="SVD46900.1"/>
    <property type="molecule type" value="Genomic_DNA"/>
</dbReference>
<name>A0A382VKI2_9ZZZZ</name>
<accession>A0A382VKI2</accession>
<feature type="domain" description="Fe/B12 periplasmic-binding" evidence="1">
    <location>
        <begin position="2"/>
        <end position="206"/>
    </location>
</feature>
<reference evidence="2" key="1">
    <citation type="submission" date="2018-05" db="EMBL/GenBank/DDBJ databases">
        <authorList>
            <person name="Lanie J.A."/>
            <person name="Ng W.-L."/>
            <person name="Kazmierczak K.M."/>
            <person name="Andrzejewski T.M."/>
            <person name="Davidsen T.M."/>
            <person name="Wayne K.J."/>
            <person name="Tettelin H."/>
            <person name="Glass J.I."/>
            <person name="Rusch D."/>
            <person name="Podicherti R."/>
            <person name="Tsui H.-C.T."/>
            <person name="Winkler M.E."/>
        </authorList>
    </citation>
    <scope>NUCLEOTIDE SEQUENCE</scope>
</reference>
<protein>
    <recommendedName>
        <fullName evidence="1">Fe/B12 periplasmic-binding domain-containing protein</fullName>
    </recommendedName>
</protein>
<dbReference type="InterPro" id="IPR051030">
    <property type="entry name" value="Vitamin_B12-ABC_binding"/>
</dbReference>
<dbReference type="Gene3D" id="3.40.50.1980">
    <property type="entry name" value="Nitrogenase molybdenum iron protein domain"/>
    <property type="match status" value="1"/>
</dbReference>
<organism evidence="2">
    <name type="scientific">marine metagenome</name>
    <dbReference type="NCBI Taxonomy" id="408172"/>
    <lineage>
        <taxon>unclassified sequences</taxon>
        <taxon>metagenomes</taxon>
        <taxon>ecological metagenomes</taxon>
    </lineage>
</organism>
<dbReference type="AlphaFoldDB" id="A0A382VKI2"/>
<feature type="non-terminal residue" evidence="2">
    <location>
        <position position="206"/>
    </location>
</feature>
<dbReference type="SUPFAM" id="SSF53807">
    <property type="entry name" value="Helical backbone' metal receptor"/>
    <property type="match status" value="1"/>
</dbReference>
<dbReference type="PROSITE" id="PS50983">
    <property type="entry name" value="FE_B12_PBP"/>
    <property type="match status" value="1"/>
</dbReference>
<dbReference type="Pfam" id="PF01497">
    <property type="entry name" value="Peripla_BP_2"/>
    <property type="match status" value="1"/>
</dbReference>
<proteinExistence type="predicted"/>
<dbReference type="PANTHER" id="PTHR42860:SF1">
    <property type="entry name" value="VITAMIN B12-BINDING PROTEIN"/>
    <property type="match status" value="1"/>
</dbReference>
<gene>
    <name evidence="2" type="ORF">METZ01_LOCUS399754</name>
</gene>
<evidence type="ECO:0000313" key="2">
    <source>
        <dbReference type="EMBL" id="SVD46900.1"/>
    </source>
</evidence>
<dbReference type="InterPro" id="IPR002491">
    <property type="entry name" value="ABC_transptr_periplasmic_BD"/>
</dbReference>